<dbReference type="Gene3D" id="3.10.450.590">
    <property type="match status" value="1"/>
</dbReference>
<dbReference type="Pfam" id="PF13026">
    <property type="entry name" value="DUF3887"/>
    <property type="match status" value="1"/>
</dbReference>
<dbReference type="GO" id="GO:0052689">
    <property type="term" value="F:carboxylic ester hydrolase activity"/>
    <property type="evidence" value="ECO:0007669"/>
    <property type="project" value="TreeGrafter"/>
</dbReference>
<keyword evidence="4" id="KW-1185">Reference proteome</keyword>
<sequence>MAFSKVASLLQSLVDAVIGKEPKIQWTLDNPSTVGKKIVELLEAGSYQDLRNLLTRRIRWLLSTNKLETSWKSVLDSQGKVVSVGEGEVTKSGDVTIVRFPLVLEKIAVKVVVRISTSGYVTSIRAVPDHSNVPWSPPDYVDESLFEESEVTLGADDRDVPASLVLPHSPCAAIIMLQGSGAADRNSSVGQLKPFKDLAWGLASKGIASVRFDKAAFAHAERLSENITLEDEYIYHARAAIALLRSRSEVAGLPVFILGHSLGGCIAPRVGKEEPSIAGLVILAGLTEALQRSAIRQMKYINTLKDKTYHVSEAVLDAAAKQAELVESPTLSLSTPTSKLPFAVPASYWLDIRNYNPVSTAAGLGKPMLIMQGGRDYQVTLKDDFEGWKKGLDEIMGIEFKVYDDMNHMFRKGKGMSSPDEYNVVGGHVDGDVVEYISRWITQLTLPRSSS</sequence>
<accession>A0A1B8GMT9</accession>
<dbReference type="OrthoDB" id="10249433at2759"/>
<dbReference type="InterPro" id="IPR029058">
    <property type="entry name" value="AB_hydrolase_fold"/>
</dbReference>
<protein>
    <submittedName>
        <fullName evidence="3">Uncharacterized protein</fullName>
    </submittedName>
</protein>
<proteinExistence type="predicted"/>
<gene>
    <name evidence="3" type="ORF">VE01_04846</name>
</gene>
<feature type="domain" description="Serine aminopeptidase S33" evidence="1">
    <location>
        <begin position="195"/>
        <end position="331"/>
    </location>
</feature>
<dbReference type="Gene3D" id="3.40.50.1820">
    <property type="entry name" value="alpha/beta hydrolase"/>
    <property type="match status" value="1"/>
</dbReference>
<dbReference type="Proteomes" id="UP000091956">
    <property type="component" value="Unassembled WGS sequence"/>
</dbReference>
<dbReference type="PANTHER" id="PTHR43265:SF1">
    <property type="entry name" value="ESTERASE ESTD"/>
    <property type="match status" value="1"/>
</dbReference>
<evidence type="ECO:0000259" key="1">
    <source>
        <dbReference type="Pfam" id="PF12146"/>
    </source>
</evidence>
<dbReference type="InterPro" id="IPR053145">
    <property type="entry name" value="AB_hydrolase_Est10"/>
</dbReference>
<dbReference type="EMBL" id="KV460224">
    <property type="protein sequence ID" value="OBT97152.1"/>
    <property type="molecule type" value="Genomic_DNA"/>
</dbReference>
<dbReference type="PANTHER" id="PTHR43265">
    <property type="entry name" value="ESTERASE ESTD"/>
    <property type="match status" value="1"/>
</dbReference>
<dbReference type="GeneID" id="28838232"/>
<dbReference type="InterPro" id="IPR024981">
    <property type="entry name" value="DUF3887"/>
</dbReference>
<dbReference type="SUPFAM" id="SSF53474">
    <property type="entry name" value="alpha/beta-Hydrolases"/>
    <property type="match status" value="1"/>
</dbReference>
<evidence type="ECO:0000313" key="3">
    <source>
        <dbReference type="EMBL" id="OBT97152.1"/>
    </source>
</evidence>
<evidence type="ECO:0000259" key="2">
    <source>
        <dbReference type="Pfam" id="PF13026"/>
    </source>
</evidence>
<dbReference type="AlphaFoldDB" id="A0A1B8GMT9"/>
<evidence type="ECO:0000313" key="4">
    <source>
        <dbReference type="Proteomes" id="UP000091956"/>
    </source>
</evidence>
<reference evidence="4" key="2">
    <citation type="journal article" date="2018" name="Nat. Commun.">
        <title>Extreme sensitivity to ultraviolet light in the fungal pathogen causing white-nose syndrome of bats.</title>
        <authorList>
            <person name="Palmer J.M."/>
            <person name="Drees K.P."/>
            <person name="Foster J.T."/>
            <person name="Lindner D.L."/>
        </authorList>
    </citation>
    <scope>NUCLEOTIDE SEQUENCE [LARGE SCALE GENOMIC DNA]</scope>
    <source>
        <strain evidence="4">UAMH 10579</strain>
    </source>
</reference>
<name>A0A1B8GMT9_9PEZI</name>
<dbReference type="Pfam" id="PF12146">
    <property type="entry name" value="Hydrolase_4"/>
    <property type="match status" value="1"/>
</dbReference>
<feature type="domain" description="DUF3887" evidence="2">
    <location>
        <begin position="36"/>
        <end position="111"/>
    </location>
</feature>
<reference evidence="3 4" key="1">
    <citation type="submission" date="2016-03" db="EMBL/GenBank/DDBJ databases">
        <title>Comparative genomics of Pseudogymnoascus destructans, the fungus causing white-nose syndrome of bats.</title>
        <authorList>
            <person name="Palmer J.M."/>
            <person name="Drees K.P."/>
            <person name="Foster J.T."/>
            <person name="Lindner D.L."/>
        </authorList>
    </citation>
    <scope>NUCLEOTIDE SEQUENCE [LARGE SCALE GENOMIC DNA]</scope>
    <source>
        <strain evidence="3 4">UAMH 10579</strain>
    </source>
</reference>
<dbReference type="RefSeq" id="XP_018130885.1">
    <property type="nucleotide sequence ID" value="XM_018274314.2"/>
</dbReference>
<dbReference type="InterPro" id="IPR022742">
    <property type="entry name" value="Hydrolase_4"/>
</dbReference>
<organism evidence="3 4">
    <name type="scientific">Pseudogymnoascus verrucosus</name>
    <dbReference type="NCBI Taxonomy" id="342668"/>
    <lineage>
        <taxon>Eukaryota</taxon>
        <taxon>Fungi</taxon>
        <taxon>Dikarya</taxon>
        <taxon>Ascomycota</taxon>
        <taxon>Pezizomycotina</taxon>
        <taxon>Leotiomycetes</taxon>
        <taxon>Thelebolales</taxon>
        <taxon>Thelebolaceae</taxon>
        <taxon>Pseudogymnoascus</taxon>
    </lineage>
</organism>